<evidence type="ECO:0000313" key="3">
    <source>
        <dbReference type="EMBL" id="QEJ99010.1"/>
    </source>
</evidence>
<name>A0AAE6IW25_TREPH</name>
<protein>
    <submittedName>
        <fullName evidence="3">Isochorismatase family protein</fullName>
    </submittedName>
</protein>
<dbReference type="SUPFAM" id="SSF52499">
    <property type="entry name" value="Isochorismatase-like hydrolases"/>
    <property type="match status" value="1"/>
</dbReference>
<sequence length="263" mass="29311">MKQVMLIIDPQNDFCDPQGALAVSNAAADCERLAAFINRNTEKIDSIFVTMDTHHLFHIANPLFWLTKEGAPPEPFTIITAQAIRENLFKAANSAYQKHALSYVETLKKENRYQLCIWPPHCLEGSWGHGVFPVVFNAICDWEKAAPGRITEFIQKGGNPKTEHYSAIRAEVPDPLDPNSTENVGLLKKLKTADTIYIAGQALSHCVANTVRDLLKVLPSEKLIILEDTTSNVTGFERVGEEFLKEAQRHGVRCIRSEDGLLG</sequence>
<proteinExistence type="inferred from homology"/>
<dbReference type="PANTHER" id="PTHR11080:SF2">
    <property type="entry name" value="LD05707P"/>
    <property type="match status" value="1"/>
</dbReference>
<comment type="similarity">
    <text evidence="1">Belongs to the isochorismatase family.</text>
</comment>
<evidence type="ECO:0000256" key="1">
    <source>
        <dbReference type="ARBA" id="ARBA00006336"/>
    </source>
</evidence>
<accession>A0AAE6IW25</accession>
<dbReference type="InterPro" id="IPR036380">
    <property type="entry name" value="Isochorismatase-like_sf"/>
</dbReference>
<gene>
    <name evidence="3" type="ORF">FUT82_14095</name>
</gene>
<dbReference type="Gene3D" id="3.40.50.850">
    <property type="entry name" value="Isochorismatase-like"/>
    <property type="match status" value="1"/>
</dbReference>
<dbReference type="PANTHER" id="PTHR11080">
    <property type="entry name" value="PYRAZINAMIDASE/NICOTINAMIDASE"/>
    <property type="match status" value="1"/>
</dbReference>
<dbReference type="InterPro" id="IPR052347">
    <property type="entry name" value="Isochorismatase_Nicotinamidase"/>
</dbReference>
<dbReference type="AlphaFoldDB" id="A0AAE6IW25"/>
<reference evidence="3 4" key="1">
    <citation type="submission" date="2019-08" db="EMBL/GenBank/DDBJ databases">
        <authorList>
            <person name="Kuhnert P."/>
        </authorList>
    </citation>
    <scope>NUCLEOTIDE SEQUENCE [LARGE SCALE GENOMIC DNA]</scope>
    <source>
        <strain evidence="3 4">B36.5</strain>
    </source>
</reference>
<dbReference type="GeneID" id="57752306"/>
<dbReference type="GO" id="GO:0016787">
    <property type="term" value="F:hydrolase activity"/>
    <property type="evidence" value="ECO:0007669"/>
    <property type="project" value="UniProtKB-KW"/>
</dbReference>
<dbReference type="EMBL" id="CP042817">
    <property type="protein sequence ID" value="QEJ99010.1"/>
    <property type="molecule type" value="Genomic_DNA"/>
</dbReference>
<evidence type="ECO:0000313" key="4">
    <source>
        <dbReference type="Proteomes" id="UP000323594"/>
    </source>
</evidence>
<organism evidence="3 4">
    <name type="scientific">Treponema phagedenis</name>
    <dbReference type="NCBI Taxonomy" id="162"/>
    <lineage>
        <taxon>Bacteria</taxon>
        <taxon>Pseudomonadati</taxon>
        <taxon>Spirochaetota</taxon>
        <taxon>Spirochaetia</taxon>
        <taxon>Spirochaetales</taxon>
        <taxon>Treponemataceae</taxon>
        <taxon>Treponema</taxon>
    </lineage>
</organism>
<dbReference type="RefSeq" id="WP_148879604.1">
    <property type="nucleotide sequence ID" value="NZ_CP027018.1"/>
</dbReference>
<dbReference type="Proteomes" id="UP000323594">
    <property type="component" value="Chromosome"/>
</dbReference>
<keyword evidence="2" id="KW-0378">Hydrolase</keyword>
<evidence type="ECO:0000256" key="2">
    <source>
        <dbReference type="ARBA" id="ARBA00022801"/>
    </source>
</evidence>